<dbReference type="EMBL" id="MU006806">
    <property type="protein sequence ID" value="KAF2635481.1"/>
    <property type="molecule type" value="Genomic_DNA"/>
</dbReference>
<name>A0A6A6RLV0_9PLEO</name>
<organism evidence="1 2">
    <name type="scientific">Massarina eburnea CBS 473.64</name>
    <dbReference type="NCBI Taxonomy" id="1395130"/>
    <lineage>
        <taxon>Eukaryota</taxon>
        <taxon>Fungi</taxon>
        <taxon>Dikarya</taxon>
        <taxon>Ascomycota</taxon>
        <taxon>Pezizomycotina</taxon>
        <taxon>Dothideomycetes</taxon>
        <taxon>Pleosporomycetidae</taxon>
        <taxon>Pleosporales</taxon>
        <taxon>Massarineae</taxon>
        <taxon>Massarinaceae</taxon>
        <taxon>Massarina</taxon>
    </lineage>
</organism>
<keyword evidence="2" id="KW-1185">Reference proteome</keyword>
<sequence length="193" mass="22237">MHAIYDDARTTFYEMKITRIFNGQLKLICHGATSMTPLGAFVVTSTLSEPFFDDLTLELDMEIDGLPTKWTKDRIGYMMSTEYNPSWHYKMGLFTGIGGHGHICEIGLEQFLSPATLHILLAPPWTSPGIQIVWSYKRDDGCDRPTAMEDLFEALMQWTEKHYYFRCNHAGLSDRDRKKRSEPVTYDVLGPWE</sequence>
<evidence type="ECO:0000313" key="1">
    <source>
        <dbReference type="EMBL" id="KAF2635481.1"/>
    </source>
</evidence>
<gene>
    <name evidence="1" type="ORF">P280DRAFT_484537</name>
</gene>
<accession>A0A6A6RLV0</accession>
<proteinExistence type="predicted"/>
<evidence type="ECO:0000313" key="2">
    <source>
        <dbReference type="Proteomes" id="UP000799753"/>
    </source>
</evidence>
<dbReference type="AlphaFoldDB" id="A0A6A6RLV0"/>
<dbReference type="Proteomes" id="UP000799753">
    <property type="component" value="Unassembled WGS sequence"/>
</dbReference>
<reference evidence="1" key="1">
    <citation type="journal article" date="2020" name="Stud. Mycol.">
        <title>101 Dothideomycetes genomes: a test case for predicting lifestyles and emergence of pathogens.</title>
        <authorList>
            <person name="Haridas S."/>
            <person name="Albert R."/>
            <person name="Binder M."/>
            <person name="Bloem J."/>
            <person name="Labutti K."/>
            <person name="Salamov A."/>
            <person name="Andreopoulos B."/>
            <person name="Baker S."/>
            <person name="Barry K."/>
            <person name="Bills G."/>
            <person name="Bluhm B."/>
            <person name="Cannon C."/>
            <person name="Castanera R."/>
            <person name="Culley D."/>
            <person name="Daum C."/>
            <person name="Ezra D."/>
            <person name="Gonzalez J."/>
            <person name="Henrissat B."/>
            <person name="Kuo A."/>
            <person name="Liang C."/>
            <person name="Lipzen A."/>
            <person name="Lutzoni F."/>
            <person name="Magnuson J."/>
            <person name="Mondo S."/>
            <person name="Nolan M."/>
            <person name="Ohm R."/>
            <person name="Pangilinan J."/>
            <person name="Park H.-J."/>
            <person name="Ramirez L."/>
            <person name="Alfaro M."/>
            <person name="Sun H."/>
            <person name="Tritt A."/>
            <person name="Yoshinaga Y."/>
            <person name="Zwiers L.-H."/>
            <person name="Turgeon B."/>
            <person name="Goodwin S."/>
            <person name="Spatafora J."/>
            <person name="Crous P."/>
            <person name="Grigoriev I."/>
        </authorList>
    </citation>
    <scope>NUCLEOTIDE SEQUENCE</scope>
    <source>
        <strain evidence="1">CBS 473.64</strain>
    </source>
</reference>
<protein>
    <submittedName>
        <fullName evidence="1">Uncharacterized protein</fullName>
    </submittedName>
</protein>